<accession>A0A1W1XTW5</accession>
<dbReference type="AlphaFoldDB" id="A0A1W1XTW5"/>
<dbReference type="RefSeq" id="WP_084091423.1">
    <property type="nucleotide sequence ID" value="NZ_FWXD01000016.1"/>
</dbReference>
<dbReference type="Proteomes" id="UP000192761">
    <property type="component" value="Unassembled WGS sequence"/>
</dbReference>
<dbReference type="STRING" id="1121001.SAMN02745857_02793"/>
<proteinExistence type="predicted"/>
<organism evidence="1 2">
    <name type="scientific">Andreprevotia lacus DSM 23236</name>
    <dbReference type="NCBI Taxonomy" id="1121001"/>
    <lineage>
        <taxon>Bacteria</taxon>
        <taxon>Pseudomonadati</taxon>
        <taxon>Pseudomonadota</taxon>
        <taxon>Betaproteobacteria</taxon>
        <taxon>Neisseriales</taxon>
        <taxon>Chitinibacteraceae</taxon>
        <taxon>Andreprevotia</taxon>
    </lineage>
</organism>
<evidence type="ECO:0000313" key="1">
    <source>
        <dbReference type="EMBL" id="SMC27295.1"/>
    </source>
</evidence>
<keyword evidence="2" id="KW-1185">Reference proteome</keyword>
<protein>
    <submittedName>
        <fullName evidence="1">Uncharacterized protein</fullName>
    </submittedName>
</protein>
<evidence type="ECO:0000313" key="2">
    <source>
        <dbReference type="Proteomes" id="UP000192761"/>
    </source>
</evidence>
<reference evidence="1 2" key="1">
    <citation type="submission" date="2017-04" db="EMBL/GenBank/DDBJ databases">
        <authorList>
            <person name="Afonso C.L."/>
            <person name="Miller P.J."/>
            <person name="Scott M.A."/>
            <person name="Spackman E."/>
            <person name="Goraichik I."/>
            <person name="Dimitrov K.M."/>
            <person name="Suarez D.L."/>
            <person name="Swayne D.E."/>
        </authorList>
    </citation>
    <scope>NUCLEOTIDE SEQUENCE [LARGE SCALE GENOMIC DNA]</scope>
    <source>
        <strain evidence="1 2">DSM 23236</strain>
    </source>
</reference>
<name>A0A1W1XTW5_9NEIS</name>
<gene>
    <name evidence="1" type="ORF">SAMN02745857_02793</name>
</gene>
<sequence length="66" mass="7030">MKLVFNFTPCRGRVQYGAAVGVAERGALNRGGVVLLPRLAAGKRLRPAVAAIWPGIAQLRREVASC</sequence>
<dbReference type="EMBL" id="FWXD01000016">
    <property type="protein sequence ID" value="SMC27295.1"/>
    <property type="molecule type" value="Genomic_DNA"/>
</dbReference>